<dbReference type="GO" id="GO:0020037">
    <property type="term" value="F:heme binding"/>
    <property type="evidence" value="ECO:0007669"/>
    <property type="project" value="InterPro"/>
</dbReference>
<dbReference type="PRINTS" id="PR00465">
    <property type="entry name" value="EP450IV"/>
</dbReference>
<evidence type="ECO:0000256" key="10">
    <source>
        <dbReference type="RuleBase" id="RU000461"/>
    </source>
</evidence>
<accession>A0AAQ4EJX4</accession>
<name>A0AAQ4EJX4_AMBAM</name>
<evidence type="ECO:0000256" key="9">
    <source>
        <dbReference type="PIRSR" id="PIRSR602403-1"/>
    </source>
</evidence>
<keyword evidence="4 9" id="KW-0479">Metal-binding</keyword>
<evidence type="ECO:0000256" key="6">
    <source>
        <dbReference type="ARBA" id="ARBA00023004"/>
    </source>
</evidence>
<dbReference type="InterPro" id="IPR050705">
    <property type="entry name" value="Cytochrome_P450_3A"/>
</dbReference>
<dbReference type="PROSITE" id="PS00086">
    <property type="entry name" value="CYTOCHROME_P450"/>
    <property type="match status" value="1"/>
</dbReference>
<dbReference type="EMBL" id="JARKHS020014762">
    <property type="protein sequence ID" value="KAK8774970.1"/>
    <property type="molecule type" value="Genomic_DNA"/>
</dbReference>
<dbReference type="GO" id="GO:0005789">
    <property type="term" value="C:endoplasmic reticulum membrane"/>
    <property type="evidence" value="ECO:0007669"/>
    <property type="project" value="UniProtKB-SubCell"/>
</dbReference>
<evidence type="ECO:0000256" key="3">
    <source>
        <dbReference type="ARBA" id="ARBA00022617"/>
    </source>
</evidence>
<evidence type="ECO:0000256" key="7">
    <source>
        <dbReference type="ARBA" id="ARBA00023033"/>
    </source>
</evidence>
<comment type="caution">
    <text evidence="11">The sequence shown here is derived from an EMBL/GenBank/DDBJ whole genome shotgun (WGS) entry which is preliminary data.</text>
</comment>
<dbReference type="GO" id="GO:0016705">
    <property type="term" value="F:oxidoreductase activity, acting on paired donors, with incorporation or reduction of molecular oxygen"/>
    <property type="evidence" value="ECO:0007669"/>
    <property type="project" value="InterPro"/>
</dbReference>
<evidence type="ECO:0000256" key="5">
    <source>
        <dbReference type="ARBA" id="ARBA00023002"/>
    </source>
</evidence>
<keyword evidence="7 10" id="KW-0503">Monooxygenase</keyword>
<dbReference type="InterPro" id="IPR002403">
    <property type="entry name" value="Cyt_P450_E_grp-IV"/>
</dbReference>
<sequence length="233" mass="26728">MMPYFEEDVNFLMKSLEKCADTGEEVQMMRKYEQLSMDFVARGCFGIDERFQGQPEHPLFDMTRTTCCKLMTGPFHMIARTVRSRALTTEEVITSAATLFIAGFVTRQAKEDFEYKGLKFEAGTCFMVPQFQIQRDPRYWPNPLEFNPDRFAPENEASIKKMAFVPFGVGPRNCVGQRIAVLQAKYTVARLLQKYRLELGPSQLGAMKMGSRAMLSVPARGPWIKIHRHQKCA</sequence>
<feature type="binding site" description="axial binding residue" evidence="9">
    <location>
        <position position="174"/>
    </location>
    <ligand>
        <name>heme</name>
        <dbReference type="ChEBI" id="CHEBI:30413"/>
    </ligand>
    <ligandPart>
        <name>Fe</name>
        <dbReference type="ChEBI" id="CHEBI:18248"/>
    </ligandPart>
</feature>
<evidence type="ECO:0008006" key="13">
    <source>
        <dbReference type="Google" id="ProtNLM"/>
    </source>
</evidence>
<evidence type="ECO:0000256" key="1">
    <source>
        <dbReference type="ARBA" id="ARBA00003690"/>
    </source>
</evidence>
<evidence type="ECO:0000256" key="2">
    <source>
        <dbReference type="ARBA" id="ARBA00010617"/>
    </source>
</evidence>
<evidence type="ECO:0000313" key="12">
    <source>
        <dbReference type="Proteomes" id="UP001321473"/>
    </source>
</evidence>
<dbReference type="Gene3D" id="1.10.630.10">
    <property type="entry name" value="Cytochrome P450"/>
    <property type="match status" value="2"/>
</dbReference>
<keyword evidence="5 10" id="KW-0560">Oxidoreductase</keyword>
<dbReference type="PANTHER" id="PTHR24302">
    <property type="entry name" value="CYTOCHROME P450 FAMILY 3"/>
    <property type="match status" value="1"/>
</dbReference>
<keyword evidence="3 9" id="KW-0349">Heme</keyword>
<reference evidence="11 12" key="1">
    <citation type="journal article" date="2023" name="Arcadia Sci">
        <title>De novo assembly of a long-read Amblyomma americanum tick genome.</title>
        <authorList>
            <person name="Chou S."/>
            <person name="Poskanzer K.E."/>
            <person name="Rollins M."/>
            <person name="Thuy-Boun P.S."/>
        </authorList>
    </citation>
    <scope>NUCLEOTIDE SEQUENCE [LARGE SCALE GENOMIC DNA]</scope>
    <source>
        <strain evidence="11">F_SG_1</strain>
        <tissue evidence="11">Salivary glands</tissue>
    </source>
</reference>
<dbReference type="PANTHER" id="PTHR24302:SF15">
    <property type="entry name" value="FATTY-ACID PEROXYGENASE"/>
    <property type="match status" value="1"/>
</dbReference>
<comment type="function">
    <text evidence="1">May be involved in the metabolism of insect hormones and in the breakdown of synthetic insecticides.</text>
</comment>
<keyword evidence="12" id="KW-1185">Reference proteome</keyword>
<comment type="similarity">
    <text evidence="2 10">Belongs to the cytochrome P450 family.</text>
</comment>
<protein>
    <recommendedName>
        <fullName evidence="13">Cytochrome</fullName>
    </recommendedName>
</protein>
<gene>
    <name evidence="11" type="ORF">V5799_010496</name>
</gene>
<dbReference type="Proteomes" id="UP001321473">
    <property type="component" value="Unassembled WGS sequence"/>
</dbReference>
<comment type="cofactor">
    <cofactor evidence="9">
        <name>heme</name>
        <dbReference type="ChEBI" id="CHEBI:30413"/>
    </cofactor>
</comment>
<dbReference type="GO" id="GO:0005506">
    <property type="term" value="F:iron ion binding"/>
    <property type="evidence" value="ECO:0007669"/>
    <property type="project" value="InterPro"/>
</dbReference>
<evidence type="ECO:0000313" key="11">
    <source>
        <dbReference type="EMBL" id="KAK8774970.1"/>
    </source>
</evidence>
<keyword evidence="6 9" id="KW-0408">Iron</keyword>
<dbReference type="SUPFAM" id="SSF48264">
    <property type="entry name" value="Cytochrome P450"/>
    <property type="match status" value="1"/>
</dbReference>
<evidence type="ECO:0000256" key="4">
    <source>
        <dbReference type="ARBA" id="ARBA00022723"/>
    </source>
</evidence>
<dbReference type="InterPro" id="IPR017972">
    <property type="entry name" value="Cyt_P450_CS"/>
</dbReference>
<comment type="function">
    <text evidence="8">Cytochromes P450 are a group of heme-thiolate monooxygenases. They oxidize a variety of structurally unrelated compounds, including steroids, fatty acids, and xenobiotics.</text>
</comment>
<dbReference type="Pfam" id="PF00067">
    <property type="entry name" value="p450"/>
    <property type="match status" value="1"/>
</dbReference>
<dbReference type="AlphaFoldDB" id="A0AAQ4EJX4"/>
<dbReference type="InterPro" id="IPR001128">
    <property type="entry name" value="Cyt_P450"/>
</dbReference>
<dbReference type="GO" id="GO:0008395">
    <property type="term" value="F:steroid hydroxylase activity"/>
    <property type="evidence" value="ECO:0007669"/>
    <property type="project" value="TreeGrafter"/>
</dbReference>
<evidence type="ECO:0000256" key="8">
    <source>
        <dbReference type="ARBA" id="ARBA00043906"/>
    </source>
</evidence>
<dbReference type="InterPro" id="IPR036396">
    <property type="entry name" value="Cyt_P450_sf"/>
</dbReference>
<proteinExistence type="inferred from homology"/>
<organism evidence="11 12">
    <name type="scientific">Amblyomma americanum</name>
    <name type="common">Lone star tick</name>
    <dbReference type="NCBI Taxonomy" id="6943"/>
    <lineage>
        <taxon>Eukaryota</taxon>
        <taxon>Metazoa</taxon>
        <taxon>Ecdysozoa</taxon>
        <taxon>Arthropoda</taxon>
        <taxon>Chelicerata</taxon>
        <taxon>Arachnida</taxon>
        <taxon>Acari</taxon>
        <taxon>Parasitiformes</taxon>
        <taxon>Ixodida</taxon>
        <taxon>Ixodoidea</taxon>
        <taxon>Ixodidae</taxon>
        <taxon>Amblyomminae</taxon>
        <taxon>Amblyomma</taxon>
    </lineage>
</organism>